<dbReference type="Gene3D" id="3.40.630.30">
    <property type="match status" value="1"/>
</dbReference>
<name>A0A4U3MRY3_9ACTN</name>
<evidence type="ECO:0000259" key="2">
    <source>
        <dbReference type="PROSITE" id="PS51186"/>
    </source>
</evidence>
<evidence type="ECO:0000313" key="4">
    <source>
        <dbReference type="Proteomes" id="UP000308705"/>
    </source>
</evidence>
<dbReference type="InterPro" id="IPR000182">
    <property type="entry name" value="GNAT_dom"/>
</dbReference>
<feature type="domain" description="N-acetyltransferase" evidence="2">
    <location>
        <begin position="79"/>
        <end position="208"/>
    </location>
</feature>
<gene>
    <name evidence="3" type="ORF">FDA94_00015</name>
</gene>
<evidence type="ECO:0000313" key="3">
    <source>
        <dbReference type="EMBL" id="TKK91719.1"/>
    </source>
</evidence>
<dbReference type="Pfam" id="PF08445">
    <property type="entry name" value="FR47"/>
    <property type="match status" value="1"/>
</dbReference>
<dbReference type="InterPro" id="IPR013653">
    <property type="entry name" value="GCN5-like_dom"/>
</dbReference>
<keyword evidence="3" id="KW-0808">Transferase</keyword>
<dbReference type="GO" id="GO:0016747">
    <property type="term" value="F:acyltransferase activity, transferring groups other than amino-acyl groups"/>
    <property type="evidence" value="ECO:0007669"/>
    <property type="project" value="InterPro"/>
</dbReference>
<sequence>MTVDPDTVRLDGSAPLESSTRGSDPRGPDTAGPDTARQNAGRLEAGRLEAGPASASGPRGEKPRSAAAGFAGPAVLVRPGVRWLDPGAEPEVAQVLAVANPDAYARPGMPGVTRWAGVRDDAGRLVAVGADAWSAPTVGFVGGVATLPQARGSGLAGAICRFLTATLLDRHGRVSLMVDDVNAAALAVYRRLGYARRPVAATRAVQEA</sequence>
<organism evidence="3 4">
    <name type="scientific">Herbidospora galbida</name>
    <dbReference type="NCBI Taxonomy" id="2575442"/>
    <lineage>
        <taxon>Bacteria</taxon>
        <taxon>Bacillati</taxon>
        <taxon>Actinomycetota</taxon>
        <taxon>Actinomycetes</taxon>
        <taxon>Streptosporangiales</taxon>
        <taxon>Streptosporangiaceae</taxon>
        <taxon>Herbidospora</taxon>
    </lineage>
</organism>
<dbReference type="PROSITE" id="PS51186">
    <property type="entry name" value="GNAT"/>
    <property type="match status" value="1"/>
</dbReference>
<feature type="region of interest" description="Disordered" evidence="1">
    <location>
        <begin position="1"/>
        <end position="67"/>
    </location>
</feature>
<proteinExistence type="predicted"/>
<dbReference type="SUPFAM" id="SSF55729">
    <property type="entry name" value="Acyl-CoA N-acyltransferases (Nat)"/>
    <property type="match status" value="1"/>
</dbReference>
<dbReference type="OrthoDB" id="3700890at2"/>
<keyword evidence="4" id="KW-1185">Reference proteome</keyword>
<dbReference type="AlphaFoldDB" id="A0A4U3MRY3"/>
<dbReference type="InterPro" id="IPR016181">
    <property type="entry name" value="Acyl_CoA_acyltransferase"/>
</dbReference>
<protein>
    <submittedName>
        <fullName evidence="3">GNAT family N-acetyltransferase</fullName>
    </submittedName>
</protein>
<accession>A0A4U3MRY3</accession>
<reference evidence="3 4" key="1">
    <citation type="submission" date="2019-04" db="EMBL/GenBank/DDBJ databases">
        <title>Herbidospora sp. NEAU-GS14.nov., a novel actinomycete isolated from soil.</title>
        <authorList>
            <person name="Han L."/>
        </authorList>
    </citation>
    <scope>NUCLEOTIDE SEQUENCE [LARGE SCALE GENOMIC DNA]</scope>
    <source>
        <strain evidence="3 4">NEAU-GS14</strain>
    </source>
</reference>
<comment type="caution">
    <text evidence="3">The sequence shown here is derived from an EMBL/GenBank/DDBJ whole genome shotgun (WGS) entry which is preliminary data.</text>
</comment>
<dbReference type="EMBL" id="SZQA01000001">
    <property type="protein sequence ID" value="TKK91719.1"/>
    <property type="molecule type" value="Genomic_DNA"/>
</dbReference>
<dbReference type="Proteomes" id="UP000308705">
    <property type="component" value="Unassembled WGS sequence"/>
</dbReference>
<evidence type="ECO:0000256" key="1">
    <source>
        <dbReference type="SAM" id="MobiDB-lite"/>
    </source>
</evidence>